<evidence type="ECO:0008006" key="11">
    <source>
        <dbReference type="Google" id="ProtNLM"/>
    </source>
</evidence>
<dbReference type="STRING" id="56484.A0A1Y2FWR2"/>
<dbReference type="GO" id="GO:0006865">
    <property type="term" value="P:amino acid transport"/>
    <property type="evidence" value="ECO:0007669"/>
    <property type="project" value="UniProtKB-KW"/>
</dbReference>
<dbReference type="PIRSF" id="PIRSF006060">
    <property type="entry name" value="AA_transporter"/>
    <property type="match status" value="1"/>
</dbReference>
<reference evidence="9 10" key="1">
    <citation type="submission" date="2016-07" db="EMBL/GenBank/DDBJ databases">
        <title>Pervasive Adenine N6-methylation of Active Genes in Fungi.</title>
        <authorList>
            <consortium name="DOE Joint Genome Institute"/>
            <person name="Mondo S.J."/>
            <person name="Dannebaum R.O."/>
            <person name="Kuo R.C."/>
            <person name="Labutti K."/>
            <person name="Haridas S."/>
            <person name="Kuo A."/>
            <person name="Salamov A."/>
            <person name="Ahrendt S.R."/>
            <person name="Lipzen A."/>
            <person name="Sullivan W."/>
            <person name="Andreopoulos W.B."/>
            <person name="Clum A."/>
            <person name="Lindquist E."/>
            <person name="Daum C."/>
            <person name="Ramamoorthy G.K."/>
            <person name="Gryganskyi A."/>
            <person name="Culley D."/>
            <person name="Magnuson J.K."/>
            <person name="James T.Y."/>
            <person name="O'Malley M.A."/>
            <person name="Stajich J.E."/>
            <person name="Spatafora J.W."/>
            <person name="Visel A."/>
            <person name="Grigoriev I.V."/>
        </authorList>
    </citation>
    <scope>NUCLEOTIDE SEQUENCE [LARGE SCALE GENOMIC DNA]</scope>
    <source>
        <strain evidence="9 10">12-1054</strain>
    </source>
</reference>
<feature type="transmembrane region" description="Helical" evidence="8">
    <location>
        <begin position="309"/>
        <end position="327"/>
    </location>
</feature>
<evidence type="ECO:0000256" key="2">
    <source>
        <dbReference type="ARBA" id="ARBA00009523"/>
    </source>
</evidence>
<dbReference type="GeneID" id="63785206"/>
<feature type="transmembrane region" description="Helical" evidence="8">
    <location>
        <begin position="150"/>
        <end position="171"/>
    </location>
</feature>
<keyword evidence="7 8" id="KW-0472">Membrane</keyword>
<evidence type="ECO:0000256" key="5">
    <source>
        <dbReference type="ARBA" id="ARBA00022970"/>
    </source>
</evidence>
<dbReference type="RefSeq" id="XP_040727971.1">
    <property type="nucleotide sequence ID" value="XM_040868607.1"/>
</dbReference>
<keyword evidence="6 8" id="KW-1133">Transmembrane helix</keyword>
<evidence type="ECO:0000256" key="6">
    <source>
        <dbReference type="ARBA" id="ARBA00022989"/>
    </source>
</evidence>
<dbReference type="Proteomes" id="UP000193685">
    <property type="component" value="Unassembled WGS sequence"/>
</dbReference>
<dbReference type="AlphaFoldDB" id="A0A1Y2FWR2"/>
<comment type="caution">
    <text evidence="9">The sequence shown here is derived from an EMBL/GenBank/DDBJ whole genome shotgun (WGS) entry which is preliminary data.</text>
</comment>
<dbReference type="GO" id="GO:0022857">
    <property type="term" value="F:transmembrane transporter activity"/>
    <property type="evidence" value="ECO:0007669"/>
    <property type="project" value="InterPro"/>
</dbReference>
<protein>
    <recommendedName>
        <fullName evidence="11">Amino acid/polyamine transporter I</fullName>
    </recommendedName>
</protein>
<dbReference type="EMBL" id="MCFI01000002">
    <property type="protein sequence ID" value="ORY87115.1"/>
    <property type="molecule type" value="Genomic_DNA"/>
</dbReference>
<dbReference type="OrthoDB" id="10054429at2759"/>
<feature type="transmembrane region" description="Helical" evidence="8">
    <location>
        <begin position="383"/>
        <end position="409"/>
    </location>
</feature>
<keyword evidence="5" id="KW-0029">Amino-acid transport</keyword>
<accession>A0A1Y2FWR2</accession>
<keyword evidence="3" id="KW-0813">Transport</keyword>
<dbReference type="OMA" id="FWCIAIN"/>
<comment type="similarity">
    <text evidence="2">Belongs to the amino acid-polyamine-organocation (APC) superfamily.</text>
</comment>
<sequence>MSEENRKLAALGYKPVFKREFSALSTFSFAFSISGLFATITTTYSYGLYAGGAPSAVWCWLVAGAGCMCIALSVAELVSAYPTSGGLYFTMKYLVPKNQVPIASWMCGWLNLLGQVAGVASTDYGCAQLLLAAVSMGSDFSYTPTPDHTVAVMVGIVAFHGAVNTLSTRWLDRITKFYAIFHLAVLFSCSVALLVLQKNKTSARAVFVDIVPASGWNNKGWSFLFGFLSVAWCMTDYDATAHIAEEIENAAIRAPQAIASALGLTYGLGFLFNIVLAFTMGDVTEILASPIAQPVAQIFYNVMGKSGGITFTVFAFIILNFTGITALQANARTIWALSRDEMLPGSRFWYKISSVTGTPIIAVWLNVAFCCCINLIGLGSYTAIAAIFNVTAIALDMSYCIPIVSKLLYTKKLNAQGQGYRPGPWNLGKWSPYVNAYGVAWVFGVTTIFLFPVSMPVTPENMNYAVVLLVGIALFAAIYWLLGAKNYYTGPRTSEESDMHAYAAQIEAEESTKKP</sequence>
<dbReference type="InterPro" id="IPR004756">
    <property type="entry name" value="AA_permease"/>
</dbReference>
<proteinExistence type="inferred from homology"/>
<feature type="transmembrane region" description="Helical" evidence="8">
    <location>
        <begin position="257"/>
        <end position="280"/>
    </location>
</feature>
<name>A0A1Y2FWR2_PROLT</name>
<dbReference type="PROSITE" id="PS00218">
    <property type="entry name" value="AMINO_ACID_PERMEASE_1"/>
    <property type="match status" value="1"/>
</dbReference>
<dbReference type="InterPro" id="IPR002293">
    <property type="entry name" value="AA/rel_permease1"/>
</dbReference>
<dbReference type="GO" id="GO:0016020">
    <property type="term" value="C:membrane"/>
    <property type="evidence" value="ECO:0007669"/>
    <property type="project" value="UniProtKB-SubCell"/>
</dbReference>
<feature type="transmembrane region" description="Helical" evidence="8">
    <location>
        <begin position="463"/>
        <end position="482"/>
    </location>
</feature>
<evidence type="ECO:0000256" key="7">
    <source>
        <dbReference type="ARBA" id="ARBA00023136"/>
    </source>
</evidence>
<dbReference type="NCBIfam" id="TIGR00907">
    <property type="entry name" value="2A0304"/>
    <property type="match status" value="1"/>
</dbReference>
<dbReference type="InterPro" id="IPR004840">
    <property type="entry name" value="Amino_acid_permease_CS"/>
</dbReference>
<dbReference type="PANTHER" id="PTHR45649:SF9">
    <property type="entry name" value="AMINO-ACID PERMEASE 2"/>
    <property type="match status" value="1"/>
</dbReference>
<feature type="transmembrane region" description="Helical" evidence="8">
    <location>
        <begin position="348"/>
        <end position="377"/>
    </location>
</feature>
<feature type="transmembrane region" description="Helical" evidence="8">
    <location>
        <begin position="177"/>
        <end position="196"/>
    </location>
</feature>
<evidence type="ECO:0000313" key="10">
    <source>
        <dbReference type="Proteomes" id="UP000193685"/>
    </source>
</evidence>
<organism evidence="9 10">
    <name type="scientific">Protomyces lactucae-debilis</name>
    <dbReference type="NCBI Taxonomy" id="2754530"/>
    <lineage>
        <taxon>Eukaryota</taxon>
        <taxon>Fungi</taxon>
        <taxon>Dikarya</taxon>
        <taxon>Ascomycota</taxon>
        <taxon>Taphrinomycotina</taxon>
        <taxon>Taphrinomycetes</taxon>
        <taxon>Taphrinales</taxon>
        <taxon>Protomycetaceae</taxon>
        <taxon>Protomyces</taxon>
    </lineage>
</organism>
<evidence type="ECO:0000256" key="4">
    <source>
        <dbReference type="ARBA" id="ARBA00022692"/>
    </source>
</evidence>
<evidence type="ECO:0000313" key="9">
    <source>
        <dbReference type="EMBL" id="ORY87115.1"/>
    </source>
</evidence>
<keyword evidence="4 8" id="KW-0812">Transmembrane</keyword>
<dbReference type="PANTHER" id="PTHR45649">
    <property type="entry name" value="AMINO-ACID PERMEASE BAT1"/>
    <property type="match status" value="1"/>
</dbReference>
<evidence type="ECO:0000256" key="8">
    <source>
        <dbReference type="SAM" id="Phobius"/>
    </source>
</evidence>
<comment type="subcellular location">
    <subcellularLocation>
        <location evidence="1">Membrane</location>
        <topology evidence="1">Multi-pass membrane protein</topology>
    </subcellularLocation>
</comment>
<dbReference type="Gene3D" id="1.20.1740.10">
    <property type="entry name" value="Amino acid/polyamine transporter I"/>
    <property type="match status" value="1"/>
</dbReference>
<feature type="transmembrane region" description="Helical" evidence="8">
    <location>
        <begin position="60"/>
        <end position="81"/>
    </location>
</feature>
<dbReference type="Pfam" id="PF13520">
    <property type="entry name" value="AA_permease_2"/>
    <property type="match status" value="1"/>
</dbReference>
<evidence type="ECO:0000256" key="3">
    <source>
        <dbReference type="ARBA" id="ARBA00022448"/>
    </source>
</evidence>
<feature type="transmembrane region" description="Helical" evidence="8">
    <location>
        <begin position="430"/>
        <end position="451"/>
    </location>
</feature>
<feature type="transmembrane region" description="Helical" evidence="8">
    <location>
        <begin position="21"/>
        <end position="40"/>
    </location>
</feature>
<evidence type="ECO:0000256" key="1">
    <source>
        <dbReference type="ARBA" id="ARBA00004141"/>
    </source>
</evidence>
<keyword evidence="10" id="KW-1185">Reference proteome</keyword>
<gene>
    <name evidence="9" type="ORF">BCR37DRAFT_376507</name>
</gene>